<dbReference type="Pfam" id="PF11740">
    <property type="entry name" value="KfrA_N"/>
    <property type="match status" value="1"/>
</dbReference>
<name>A0A6B2KVU1_9NEIS</name>
<keyword evidence="1" id="KW-0175">Coiled coil</keyword>
<dbReference type="EMBL" id="JAAGAA010000015">
    <property type="protein sequence ID" value="NDV14087.1"/>
    <property type="molecule type" value="Genomic_DNA"/>
</dbReference>
<dbReference type="InterPro" id="IPR021104">
    <property type="entry name" value="KfrA_DNA-bd_N"/>
</dbReference>
<sequence length="322" mass="35832">MARTSSLAYEQVAAICAQIAAGGQRPTIARVAVALGNKGSTRVISSYLTRYFEESGSALQIERNTRPRWSDAENLQADLFLNQLRDLAFTHARAAFDGERLALREQHEDMLERVQAAEDAAAELVENKEKLEAVIQQQTEQLATLRDAYIGLQDELENTRAELAGCQTRLEHAMGELVSQKDAMATLERELNARREVEVEQLRSQLTGELHAAGAAHAAELSREREIAQGERAYLMEQTHELRQALTREKETLEKALVEARKDADAARTLAAQYRTDLAVERGRLEERAGQLAKAEQGMEVLAARVQALELQLPVERSGDMS</sequence>
<feature type="domain" description="KfrA N-terminal DNA-binding" evidence="2">
    <location>
        <begin position="9"/>
        <end position="124"/>
    </location>
</feature>
<dbReference type="AlphaFoldDB" id="A0A6B2KVU1"/>
<accession>A0A6B2KVU1</accession>
<evidence type="ECO:0000259" key="2">
    <source>
        <dbReference type="Pfam" id="PF11740"/>
    </source>
</evidence>
<protein>
    <recommendedName>
        <fullName evidence="2">KfrA N-terminal DNA-binding domain-containing protein</fullName>
    </recommendedName>
</protein>
<feature type="coiled-coil region" evidence="1">
    <location>
        <begin position="236"/>
        <end position="312"/>
    </location>
</feature>
<evidence type="ECO:0000256" key="1">
    <source>
        <dbReference type="SAM" id="Coils"/>
    </source>
</evidence>
<keyword evidence="4" id="KW-1185">Reference proteome</keyword>
<organism evidence="3 4">
    <name type="scientific">Crenobacter caeni</name>
    <dbReference type="NCBI Taxonomy" id="2705474"/>
    <lineage>
        <taxon>Bacteria</taxon>
        <taxon>Pseudomonadati</taxon>
        <taxon>Pseudomonadota</taxon>
        <taxon>Betaproteobacteria</taxon>
        <taxon>Neisseriales</taxon>
        <taxon>Neisseriaceae</taxon>
        <taxon>Crenobacter</taxon>
    </lineage>
</organism>
<reference evidence="3 4" key="1">
    <citation type="submission" date="2020-02" db="EMBL/GenBank/DDBJ databases">
        <authorList>
            <person name="Yang Z."/>
        </authorList>
    </citation>
    <scope>NUCLEOTIDE SEQUENCE [LARGE SCALE GENOMIC DNA]</scope>
    <source>
        <strain evidence="3 4">HX-7-9</strain>
    </source>
</reference>
<feature type="coiled-coil region" evidence="1">
    <location>
        <begin position="100"/>
        <end position="190"/>
    </location>
</feature>
<dbReference type="RefSeq" id="WP_163317649.1">
    <property type="nucleotide sequence ID" value="NZ_JAAGAA010000015.1"/>
</dbReference>
<proteinExistence type="predicted"/>
<comment type="caution">
    <text evidence="3">The sequence shown here is derived from an EMBL/GenBank/DDBJ whole genome shotgun (WGS) entry which is preliminary data.</text>
</comment>
<evidence type="ECO:0000313" key="3">
    <source>
        <dbReference type="EMBL" id="NDV14087.1"/>
    </source>
</evidence>
<dbReference type="Proteomes" id="UP000482578">
    <property type="component" value="Unassembled WGS sequence"/>
</dbReference>
<evidence type="ECO:0000313" key="4">
    <source>
        <dbReference type="Proteomes" id="UP000482578"/>
    </source>
</evidence>
<gene>
    <name evidence="3" type="ORF">GZH52_15035</name>
</gene>